<reference evidence="1" key="2">
    <citation type="submission" date="2021-10" db="EMBL/GenBank/DDBJ databases">
        <authorList>
            <person name="Piombo E."/>
        </authorList>
    </citation>
    <scope>NUCLEOTIDE SEQUENCE</scope>
</reference>
<keyword evidence="2" id="KW-1185">Reference proteome</keyword>
<reference evidence="1" key="1">
    <citation type="submission" date="2020-04" db="EMBL/GenBank/DDBJ databases">
        <authorList>
            <person name="Broberg M."/>
        </authorList>
    </citation>
    <scope>NUCLEOTIDE SEQUENCE</scope>
</reference>
<evidence type="ECO:0000313" key="2">
    <source>
        <dbReference type="Proteomes" id="UP000836387"/>
    </source>
</evidence>
<evidence type="ECO:0000313" key="1">
    <source>
        <dbReference type="EMBL" id="CAG9939301.1"/>
    </source>
</evidence>
<name>A0ACA9TFD8_BIOOC</name>
<proteinExistence type="predicted"/>
<dbReference type="Proteomes" id="UP000836387">
    <property type="component" value="Unassembled WGS sequence"/>
</dbReference>
<organism evidence="1 2">
    <name type="scientific">Clonostachys rosea f. rosea IK726</name>
    <dbReference type="NCBI Taxonomy" id="1349383"/>
    <lineage>
        <taxon>Eukaryota</taxon>
        <taxon>Fungi</taxon>
        <taxon>Dikarya</taxon>
        <taxon>Ascomycota</taxon>
        <taxon>Pezizomycotina</taxon>
        <taxon>Sordariomycetes</taxon>
        <taxon>Hypocreomycetidae</taxon>
        <taxon>Hypocreales</taxon>
        <taxon>Bionectriaceae</taxon>
        <taxon>Clonostachys</taxon>
    </lineage>
</organism>
<protein>
    <submittedName>
        <fullName evidence="1">Uncharacterized protein</fullName>
    </submittedName>
</protein>
<gene>
    <name evidence="1" type="ORF">CRV2_00007736</name>
</gene>
<accession>A0ACA9TFD8</accession>
<sequence>MCGRGEPRRTRFGRRIIYLGKRHCFWRRGGRALS</sequence>
<dbReference type="EMBL" id="CADEHS020000003">
    <property type="protein sequence ID" value="CAG9939301.1"/>
    <property type="molecule type" value="Genomic_DNA"/>
</dbReference>
<comment type="caution">
    <text evidence="1">The sequence shown here is derived from an EMBL/GenBank/DDBJ whole genome shotgun (WGS) entry which is preliminary data.</text>
</comment>